<dbReference type="AlphaFoldDB" id="A0A843WR80"/>
<reference evidence="2" key="1">
    <citation type="submission" date="2017-07" db="EMBL/GenBank/DDBJ databases">
        <title>Taro Niue Genome Assembly and Annotation.</title>
        <authorList>
            <person name="Atibalentja N."/>
            <person name="Keating K."/>
            <person name="Fields C.J."/>
        </authorList>
    </citation>
    <scope>NUCLEOTIDE SEQUENCE</scope>
    <source>
        <strain evidence="2">Niue_2</strain>
        <tissue evidence="2">Leaf</tissue>
    </source>
</reference>
<sequence length="215" mass="21206">MVTSTSEAGGGSSSSELEELAVSHSLTSAGPGGTSSFSVWPDATASSISTSPVSEGTGVVRTESITSLRMELIIEVGRLLAASITSSSTGTSGDCETFGTRGDTNVSTAGWNSATATAGTKGISGSNSILSFAAAVSSTSPTGSNSVRLHSSSLRGGLRRWARNQSVSPSGSSDPWAAALMVGSLVGAGDPGAAHGSGDPEGLTDRSNKICSGDK</sequence>
<evidence type="ECO:0000313" key="2">
    <source>
        <dbReference type="EMBL" id="MQM05140.1"/>
    </source>
</evidence>
<accession>A0A843WR80</accession>
<keyword evidence="3" id="KW-1185">Reference proteome</keyword>
<gene>
    <name evidence="2" type="ORF">Taro_037942</name>
</gene>
<feature type="compositionally biased region" description="Basic and acidic residues" evidence="1">
    <location>
        <begin position="203"/>
        <end position="215"/>
    </location>
</feature>
<evidence type="ECO:0000256" key="1">
    <source>
        <dbReference type="SAM" id="MobiDB-lite"/>
    </source>
</evidence>
<dbReference type="EMBL" id="NMUH01003354">
    <property type="protein sequence ID" value="MQM05140.1"/>
    <property type="molecule type" value="Genomic_DNA"/>
</dbReference>
<feature type="region of interest" description="Disordered" evidence="1">
    <location>
        <begin position="1"/>
        <end position="21"/>
    </location>
</feature>
<protein>
    <submittedName>
        <fullName evidence="2">Uncharacterized protein</fullName>
    </submittedName>
</protein>
<proteinExistence type="predicted"/>
<evidence type="ECO:0000313" key="3">
    <source>
        <dbReference type="Proteomes" id="UP000652761"/>
    </source>
</evidence>
<feature type="region of interest" description="Disordered" evidence="1">
    <location>
        <begin position="187"/>
        <end position="215"/>
    </location>
</feature>
<comment type="caution">
    <text evidence="2">The sequence shown here is derived from an EMBL/GenBank/DDBJ whole genome shotgun (WGS) entry which is preliminary data.</text>
</comment>
<dbReference type="Proteomes" id="UP000652761">
    <property type="component" value="Unassembled WGS sequence"/>
</dbReference>
<name>A0A843WR80_COLES</name>
<organism evidence="2 3">
    <name type="scientific">Colocasia esculenta</name>
    <name type="common">Wild taro</name>
    <name type="synonym">Arum esculentum</name>
    <dbReference type="NCBI Taxonomy" id="4460"/>
    <lineage>
        <taxon>Eukaryota</taxon>
        <taxon>Viridiplantae</taxon>
        <taxon>Streptophyta</taxon>
        <taxon>Embryophyta</taxon>
        <taxon>Tracheophyta</taxon>
        <taxon>Spermatophyta</taxon>
        <taxon>Magnoliopsida</taxon>
        <taxon>Liliopsida</taxon>
        <taxon>Araceae</taxon>
        <taxon>Aroideae</taxon>
        <taxon>Colocasieae</taxon>
        <taxon>Colocasia</taxon>
    </lineage>
</organism>